<keyword evidence="2" id="KW-1185">Reference proteome</keyword>
<proteinExistence type="predicted"/>
<dbReference type="OrthoDB" id="1937454at2759"/>
<evidence type="ECO:0000313" key="2">
    <source>
        <dbReference type="Proteomes" id="UP001085076"/>
    </source>
</evidence>
<dbReference type="EMBL" id="JAGGNH010000005">
    <property type="protein sequence ID" value="KAJ0971001.1"/>
    <property type="molecule type" value="Genomic_DNA"/>
</dbReference>
<gene>
    <name evidence="1" type="ORF">J5N97_018960</name>
</gene>
<accession>A0A9D5CD04</accession>
<reference evidence="1" key="1">
    <citation type="submission" date="2021-03" db="EMBL/GenBank/DDBJ databases">
        <authorList>
            <person name="Li Z."/>
            <person name="Yang C."/>
        </authorList>
    </citation>
    <scope>NUCLEOTIDE SEQUENCE</scope>
    <source>
        <strain evidence="1">Dzin_1.0</strain>
        <tissue evidence="1">Leaf</tissue>
    </source>
</reference>
<organism evidence="1 2">
    <name type="scientific">Dioscorea zingiberensis</name>
    <dbReference type="NCBI Taxonomy" id="325984"/>
    <lineage>
        <taxon>Eukaryota</taxon>
        <taxon>Viridiplantae</taxon>
        <taxon>Streptophyta</taxon>
        <taxon>Embryophyta</taxon>
        <taxon>Tracheophyta</taxon>
        <taxon>Spermatophyta</taxon>
        <taxon>Magnoliopsida</taxon>
        <taxon>Liliopsida</taxon>
        <taxon>Dioscoreales</taxon>
        <taxon>Dioscoreaceae</taxon>
        <taxon>Dioscorea</taxon>
    </lineage>
</organism>
<dbReference type="AlphaFoldDB" id="A0A9D5CD04"/>
<protein>
    <submittedName>
        <fullName evidence="1">Uncharacterized protein</fullName>
    </submittedName>
</protein>
<evidence type="ECO:0000313" key="1">
    <source>
        <dbReference type="EMBL" id="KAJ0971001.1"/>
    </source>
</evidence>
<dbReference type="Proteomes" id="UP001085076">
    <property type="component" value="Miscellaneous, Linkage group lg05"/>
</dbReference>
<sequence length="198" mass="21507">MESCPLPEILQSSCFFSGDDHKNSKIINLNHELRWGFDIVPNARLSSAGSSPGISSVADAEEFVKVILDFHPDDTIVLRSVELAQAQVQSEFSISGSSTSTVGQSPSNRIRQFSQDLKAEALRLSHDFMVELKKLSRSQGHESTSSTGAGFDTALAARALRRQRTELDRSRSGTQKALHGLRFISTRTNGGDGGLDEG</sequence>
<name>A0A9D5CD04_9LILI</name>
<comment type="caution">
    <text evidence="1">The sequence shown here is derived from an EMBL/GenBank/DDBJ whole genome shotgun (WGS) entry which is preliminary data.</text>
</comment>
<reference evidence="1" key="2">
    <citation type="journal article" date="2022" name="Hortic Res">
        <title>The genome of Dioscorea zingiberensis sheds light on the biosynthesis, origin and evolution of the medicinally important diosgenin saponins.</title>
        <authorList>
            <person name="Li Y."/>
            <person name="Tan C."/>
            <person name="Li Z."/>
            <person name="Guo J."/>
            <person name="Li S."/>
            <person name="Chen X."/>
            <person name="Wang C."/>
            <person name="Dai X."/>
            <person name="Yang H."/>
            <person name="Song W."/>
            <person name="Hou L."/>
            <person name="Xu J."/>
            <person name="Tong Z."/>
            <person name="Xu A."/>
            <person name="Yuan X."/>
            <person name="Wang W."/>
            <person name="Yang Q."/>
            <person name="Chen L."/>
            <person name="Sun Z."/>
            <person name="Wang K."/>
            <person name="Pan B."/>
            <person name="Chen J."/>
            <person name="Bao Y."/>
            <person name="Liu F."/>
            <person name="Qi X."/>
            <person name="Gang D.R."/>
            <person name="Wen J."/>
            <person name="Li J."/>
        </authorList>
    </citation>
    <scope>NUCLEOTIDE SEQUENCE</scope>
    <source>
        <strain evidence="1">Dzin_1.0</strain>
    </source>
</reference>